<gene>
    <name evidence="3" type="ORF">Ahu01nite_098110</name>
</gene>
<name>A0ABQ4A7M2_9ACTN</name>
<feature type="transmembrane region" description="Helical" evidence="2">
    <location>
        <begin position="6"/>
        <end position="27"/>
    </location>
</feature>
<proteinExistence type="predicted"/>
<feature type="region of interest" description="Disordered" evidence="1">
    <location>
        <begin position="65"/>
        <end position="97"/>
    </location>
</feature>
<dbReference type="EMBL" id="BOMN01000149">
    <property type="protein sequence ID" value="GIE26709.1"/>
    <property type="molecule type" value="Genomic_DNA"/>
</dbReference>
<keyword evidence="4" id="KW-1185">Reference proteome</keyword>
<dbReference type="Proteomes" id="UP000603200">
    <property type="component" value="Unassembled WGS sequence"/>
</dbReference>
<sequence length="229" mass="25679">MRWAELVLSYLKVAIWPLIILYCVSFFRKPIRDFLSRVTVAEAAGVRIEAQARKAALGAAEIEVANEAQQEESKDQEETQNTGDPTEPASEAEEAPRRPAPLDNLYIPWELGKQAEALALYCLRSYAALEAKCQTWVQDLGRTHAHPPGLIESDPIQYVVSVLVREEFINSKVAKLSETVQSLIRTIQWGGSFSPAAALETEYSISQLTVALERGITRYRKTFARELEK</sequence>
<accession>A0ABQ4A7M2</accession>
<comment type="caution">
    <text evidence="3">The sequence shown here is derived from an EMBL/GenBank/DDBJ whole genome shotgun (WGS) entry which is preliminary data.</text>
</comment>
<evidence type="ECO:0000256" key="2">
    <source>
        <dbReference type="SAM" id="Phobius"/>
    </source>
</evidence>
<keyword evidence="2" id="KW-1133">Transmembrane helix</keyword>
<evidence type="ECO:0000313" key="3">
    <source>
        <dbReference type="EMBL" id="GIE26709.1"/>
    </source>
</evidence>
<protein>
    <submittedName>
        <fullName evidence="3">Uncharacterized protein</fullName>
    </submittedName>
</protein>
<keyword evidence="2" id="KW-0812">Transmembrane</keyword>
<reference evidence="3 4" key="1">
    <citation type="submission" date="2021-01" db="EMBL/GenBank/DDBJ databases">
        <title>Whole genome shotgun sequence of Actinoplanes humidus NBRC 14915.</title>
        <authorList>
            <person name="Komaki H."/>
            <person name="Tamura T."/>
        </authorList>
    </citation>
    <scope>NUCLEOTIDE SEQUENCE [LARGE SCALE GENOMIC DNA]</scope>
    <source>
        <strain evidence="3 4">NBRC 14915</strain>
    </source>
</reference>
<organism evidence="3 4">
    <name type="scientific">Winogradskya humida</name>
    <dbReference type="NCBI Taxonomy" id="113566"/>
    <lineage>
        <taxon>Bacteria</taxon>
        <taxon>Bacillati</taxon>
        <taxon>Actinomycetota</taxon>
        <taxon>Actinomycetes</taxon>
        <taxon>Micromonosporales</taxon>
        <taxon>Micromonosporaceae</taxon>
        <taxon>Winogradskya</taxon>
    </lineage>
</organism>
<evidence type="ECO:0000256" key="1">
    <source>
        <dbReference type="SAM" id="MobiDB-lite"/>
    </source>
</evidence>
<evidence type="ECO:0000313" key="4">
    <source>
        <dbReference type="Proteomes" id="UP000603200"/>
    </source>
</evidence>
<keyword evidence="2" id="KW-0472">Membrane</keyword>